<gene>
    <name evidence="2" type="ORF">BTO23_18860</name>
    <name evidence="1" type="ORF">GCM10007855_33160</name>
</gene>
<dbReference type="Proteomes" id="UP001156660">
    <property type="component" value="Unassembled WGS sequence"/>
</dbReference>
<sequence>MKDLTGKKVLFIGPSFFGYEDDIKNELIVQGAEVDYFDERPFTSSIGKILIRLGIKLLIKKAINEYYNNIIEQAKIVKYDYFFVISPETISNEIVEKIKATNPNMKSIIYMWDAIGNKNNANKLINSTSFDCCYSFDRNEVGLFPNLQFLPLFFSENFDVNYINEQLRKYSIIFIGTVHSDRYTLVNKIINQVDGNLLPFYSFFYCPSKLLFLFRKIQSKEFSNISLRDVSFSSLDKTSIRKLICESDIILDIEHPSQTGLTMRTIEALGLRKKLITTNEDIKYYDFYSSNNVCVIDRNKPVISKSFLNSMYIPPSEDIINKYSLREWIRTIFS</sequence>
<dbReference type="Proteomes" id="UP000239273">
    <property type="component" value="Unassembled WGS sequence"/>
</dbReference>
<dbReference type="RefSeq" id="WP_105064336.1">
    <property type="nucleotide sequence ID" value="NZ_BSOU01000010.1"/>
</dbReference>
<protein>
    <recommendedName>
        <fullName evidence="5">Lipopolysaccharide biosynthesis protein</fullName>
    </recommendedName>
</protein>
<comment type="caution">
    <text evidence="2">The sequence shown here is derived from an EMBL/GenBank/DDBJ whole genome shotgun (WGS) entry which is preliminary data.</text>
</comment>
<evidence type="ECO:0000313" key="3">
    <source>
        <dbReference type="Proteomes" id="UP000239273"/>
    </source>
</evidence>
<dbReference type="OrthoDB" id="3251881at2"/>
<evidence type="ECO:0000313" key="2">
    <source>
        <dbReference type="EMBL" id="PQJ85382.1"/>
    </source>
</evidence>
<accession>A0A2S7X5D5</accession>
<keyword evidence="4" id="KW-1185">Reference proteome</keyword>
<organism evidence="2 3">
    <name type="scientific">Aliivibrio sifiae</name>
    <dbReference type="NCBI Taxonomy" id="566293"/>
    <lineage>
        <taxon>Bacteria</taxon>
        <taxon>Pseudomonadati</taxon>
        <taxon>Pseudomonadota</taxon>
        <taxon>Gammaproteobacteria</taxon>
        <taxon>Vibrionales</taxon>
        <taxon>Vibrionaceae</taxon>
        <taxon>Aliivibrio</taxon>
    </lineage>
</organism>
<reference evidence="2 3" key="2">
    <citation type="submission" date="2016-12" db="EMBL/GenBank/DDBJ databases">
        <title>Diversity of luminous bacteria.</title>
        <authorList>
            <person name="Yoshizawa S."/>
            <person name="Kogure K."/>
        </authorList>
    </citation>
    <scope>NUCLEOTIDE SEQUENCE [LARGE SCALE GENOMIC DNA]</scope>
    <source>
        <strain evidence="2 3">NBRC 105001</strain>
    </source>
</reference>
<proteinExistence type="predicted"/>
<evidence type="ECO:0008006" key="5">
    <source>
        <dbReference type="Google" id="ProtNLM"/>
    </source>
</evidence>
<reference evidence="1" key="1">
    <citation type="journal article" date="2014" name="Int. J. Syst. Evol. Microbiol.">
        <title>Complete genome of a new Firmicutes species belonging to the dominant human colonic microbiota ('Ruminococcus bicirculans') reveals two chromosomes and a selective capacity to utilize plant glucans.</title>
        <authorList>
            <consortium name="NISC Comparative Sequencing Program"/>
            <person name="Wegmann U."/>
            <person name="Louis P."/>
            <person name="Goesmann A."/>
            <person name="Henrissat B."/>
            <person name="Duncan S.H."/>
            <person name="Flint H.J."/>
        </authorList>
    </citation>
    <scope>NUCLEOTIDE SEQUENCE</scope>
    <source>
        <strain evidence="1">NBRC 105001</strain>
    </source>
</reference>
<reference evidence="1" key="4">
    <citation type="submission" date="2023-01" db="EMBL/GenBank/DDBJ databases">
        <title>Draft genome sequence of Aliivibrio sifiae strain NBRC 105001.</title>
        <authorList>
            <person name="Sun Q."/>
            <person name="Mori K."/>
        </authorList>
    </citation>
    <scope>NUCLEOTIDE SEQUENCE</scope>
    <source>
        <strain evidence="1">NBRC 105001</strain>
    </source>
</reference>
<dbReference type="EMBL" id="MSCP01000003">
    <property type="protein sequence ID" value="PQJ85382.1"/>
    <property type="molecule type" value="Genomic_DNA"/>
</dbReference>
<dbReference type="EMBL" id="BSOU01000010">
    <property type="protein sequence ID" value="GLR76441.1"/>
    <property type="molecule type" value="Genomic_DNA"/>
</dbReference>
<dbReference type="AlphaFoldDB" id="A0A2S7X5D5"/>
<reference evidence="4" key="3">
    <citation type="journal article" date="2019" name="Int. J. Syst. Evol. Microbiol.">
        <title>The Global Catalogue of Microorganisms (GCM) 10K type strain sequencing project: providing services to taxonomists for standard genome sequencing and annotation.</title>
        <authorList>
            <consortium name="The Broad Institute Genomics Platform"/>
            <consortium name="The Broad Institute Genome Sequencing Center for Infectious Disease"/>
            <person name="Wu L."/>
            <person name="Ma J."/>
        </authorList>
    </citation>
    <scope>NUCLEOTIDE SEQUENCE [LARGE SCALE GENOMIC DNA]</scope>
    <source>
        <strain evidence="4">NBRC 105001</strain>
    </source>
</reference>
<evidence type="ECO:0000313" key="1">
    <source>
        <dbReference type="EMBL" id="GLR76441.1"/>
    </source>
</evidence>
<name>A0A2S7X5D5_9GAMM</name>
<evidence type="ECO:0000313" key="4">
    <source>
        <dbReference type="Proteomes" id="UP001156660"/>
    </source>
</evidence>